<evidence type="ECO:0000259" key="1">
    <source>
        <dbReference type="Pfam" id="PF09995"/>
    </source>
</evidence>
<dbReference type="PANTHER" id="PTHR36151:SF3">
    <property type="entry name" value="ER-BOUND OXYGENASE MPAB_MPAB'_RUBBER OXYGENASE CATALYTIC DOMAIN-CONTAINING PROTEIN"/>
    <property type="match status" value="1"/>
</dbReference>
<dbReference type="Pfam" id="PF09995">
    <property type="entry name" value="MPAB_Lcp_cat"/>
    <property type="match status" value="1"/>
</dbReference>
<dbReference type="EMBL" id="JBHRZH010000021">
    <property type="protein sequence ID" value="MFC3763932.1"/>
    <property type="molecule type" value="Genomic_DNA"/>
</dbReference>
<dbReference type="RefSeq" id="WP_205120881.1">
    <property type="nucleotide sequence ID" value="NZ_JAFBCM010000001.1"/>
</dbReference>
<protein>
    <submittedName>
        <fullName evidence="2">Oxygenase MpaB family protein</fullName>
        <ecNumber evidence="2">1.-.-.-</ecNumber>
    </submittedName>
</protein>
<dbReference type="EC" id="1.-.-.-" evidence="2"/>
<keyword evidence="2" id="KW-0560">Oxidoreductase</keyword>
<gene>
    <name evidence="2" type="ORF">ACFOUW_24060</name>
</gene>
<sequence length="279" mass="31652">MDEGLFGPRSVTWRVHVDPILWVAGFRALFLQSLNARVMRATYQNSALFDRKKAWARFLRTTEFVTVRTFGSTDEVERLARRVRDIHESLTGYDPDTDETFRLDEVDSLLWVHCGEIDSYVDIAGRSGILDNDRDADQYVDEQRRAAEVVGIPYDSVPKSRGELADYFDGLRPKLYASDEAKQGLRNTFNPPLPKNLAFLKLGTPGLIVLAFASMPGWARRMYGVPVLPTTDFTTTLTLKAVRTALKAVPMPVHPAVKRARQRLREERRVFTPVTGHPT</sequence>
<name>A0ABV7YH28_9ACTN</name>
<reference evidence="3" key="1">
    <citation type="journal article" date="2019" name="Int. J. Syst. Evol. Microbiol.">
        <title>The Global Catalogue of Microorganisms (GCM) 10K type strain sequencing project: providing services to taxonomists for standard genome sequencing and annotation.</title>
        <authorList>
            <consortium name="The Broad Institute Genomics Platform"/>
            <consortium name="The Broad Institute Genome Sequencing Center for Infectious Disease"/>
            <person name="Wu L."/>
            <person name="Ma J."/>
        </authorList>
    </citation>
    <scope>NUCLEOTIDE SEQUENCE [LARGE SCALE GENOMIC DNA]</scope>
    <source>
        <strain evidence="3">CGMCC 4.7241</strain>
    </source>
</reference>
<evidence type="ECO:0000313" key="3">
    <source>
        <dbReference type="Proteomes" id="UP001595699"/>
    </source>
</evidence>
<dbReference type="InterPro" id="IPR018713">
    <property type="entry name" value="MPAB/Lcp_cat_dom"/>
</dbReference>
<organism evidence="2 3">
    <name type="scientific">Tenggerimyces flavus</name>
    <dbReference type="NCBI Taxonomy" id="1708749"/>
    <lineage>
        <taxon>Bacteria</taxon>
        <taxon>Bacillati</taxon>
        <taxon>Actinomycetota</taxon>
        <taxon>Actinomycetes</taxon>
        <taxon>Propionibacteriales</taxon>
        <taxon>Nocardioidaceae</taxon>
        <taxon>Tenggerimyces</taxon>
    </lineage>
</organism>
<dbReference type="Proteomes" id="UP001595699">
    <property type="component" value="Unassembled WGS sequence"/>
</dbReference>
<proteinExistence type="predicted"/>
<comment type="caution">
    <text evidence="2">The sequence shown here is derived from an EMBL/GenBank/DDBJ whole genome shotgun (WGS) entry which is preliminary data.</text>
</comment>
<dbReference type="PANTHER" id="PTHR36151">
    <property type="entry name" value="BLR2777 PROTEIN"/>
    <property type="match status" value="1"/>
</dbReference>
<feature type="domain" description="ER-bound oxygenase mpaB/mpaB'/Rubber oxygenase catalytic" evidence="1">
    <location>
        <begin position="13"/>
        <end position="243"/>
    </location>
</feature>
<accession>A0ABV7YH28</accession>
<dbReference type="GO" id="GO:0016491">
    <property type="term" value="F:oxidoreductase activity"/>
    <property type="evidence" value="ECO:0007669"/>
    <property type="project" value="UniProtKB-KW"/>
</dbReference>
<evidence type="ECO:0000313" key="2">
    <source>
        <dbReference type="EMBL" id="MFC3763932.1"/>
    </source>
</evidence>
<keyword evidence="3" id="KW-1185">Reference proteome</keyword>